<protein>
    <submittedName>
        <fullName evidence="1">Uncharacterized protein</fullName>
    </submittedName>
</protein>
<dbReference type="Proteomes" id="UP001202289">
    <property type="component" value="Unassembled WGS sequence"/>
</dbReference>
<name>A0ACC6A798_9BACI</name>
<keyword evidence="2" id="KW-1185">Reference proteome</keyword>
<dbReference type="EMBL" id="JAMBOP010000015">
    <property type="protein sequence ID" value="MCM3736766.1"/>
    <property type="molecule type" value="Genomic_DNA"/>
</dbReference>
<evidence type="ECO:0000313" key="2">
    <source>
        <dbReference type="Proteomes" id="UP001202289"/>
    </source>
</evidence>
<evidence type="ECO:0000313" key="1">
    <source>
        <dbReference type="EMBL" id="MCM3736766.1"/>
    </source>
</evidence>
<organism evidence="1 2">
    <name type="scientific">Bacillus cytotoxicus</name>
    <dbReference type="NCBI Taxonomy" id="580165"/>
    <lineage>
        <taxon>Bacteria</taxon>
        <taxon>Bacillati</taxon>
        <taxon>Bacillota</taxon>
        <taxon>Bacilli</taxon>
        <taxon>Bacillales</taxon>
        <taxon>Bacillaceae</taxon>
        <taxon>Bacillus</taxon>
        <taxon>Bacillus cereus group</taxon>
    </lineage>
</organism>
<proteinExistence type="predicted"/>
<gene>
    <name evidence="1" type="ORF">M3215_13290</name>
</gene>
<accession>A0ACC6A798</accession>
<comment type="caution">
    <text evidence="1">The sequence shown here is derived from an EMBL/GenBank/DDBJ whole genome shotgun (WGS) entry which is preliminary data.</text>
</comment>
<reference evidence="1" key="1">
    <citation type="submission" date="2022-05" db="EMBL/GenBank/DDBJ databases">
        <title>Comparative Genomics of Spacecraft Associated Microbes.</title>
        <authorList>
            <person name="Tran M.T."/>
            <person name="Wright A."/>
            <person name="Seuylemezian A."/>
            <person name="Eisen J."/>
            <person name="Coil D."/>
        </authorList>
    </citation>
    <scope>NUCLEOTIDE SEQUENCE</scope>
    <source>
        <strain evidence="1">FAIRING 10M-2.2</strain>
    </source>
</reference>
<sequence length="75" mass="8673">MSEAIAIINIRSHPVTGLSVSWHVIEKETGEVVRDYAFSRYSFEIVQSINEVMGEIINVCNEFDLRLTDIKMDRR</sequence>